<keyword evidence="8" id="KW-0560">Oxidoreductase</keyword>
<evidence type="ECO:0000256" key="9">
    <source>
        <dbReference type="ARBA" id="ARBA00023004"/>
    </source>
</evidence>
<sequence length="358" mass="41293">MSITDLKYLTAYIIPVCAVFGVLYPAELSYLTPIVTFGIVPILELFTPEFTQNLSDTDKASKATHPFFNWLLYFNLPLVYFILGLSLYTIEFQVLTTTQILGVVLSVGIVLGSNGINVAHELGHRENQWSQLASKFLLLPSHYTHFTIEHNFGHHAKVSTPEDPATAKLNQSVYSFWFNSSIRQYLNAWQLQKQLLRAKNKKFWSIHNSMLINTALQLVYLSLLFILFSWQTALLAISMGVVGFLLLESINYIEHYGLLRKQRKSGRYFPVKEIHSWNSNHLLGRILLYELTRHSDHHYRANKNYQLLDYYSTSPELPYGYPTSILIAFIPPLWFAIMNPKVPKDMRELALNQLKQVT</sequence>
<feature type="transmembrane region" description="Helical" evidence="12">
    <location>
        <begin position="30"/>
        <end position="46"/>
    </location>
</feature>
<dbReference type="Pfam" id="PF00487">
    <property type="entry name" value="FA_desaturase"/>
    <property type="match status" value="1"/>
</dbReference>
<dbReference type="RefSeq" id="WP_379656435.1">
    <property type="nucleotide sequence ID" value="NZ_JBHTIV010000002.1"/>
</dbReference>
<keyword evidence="15" id="KW-1185">Reference proteome</keyword>
<keyword evidence="9" id="KW-0408">Iron</keyword>
<name>A0ABW3GKG0_9FLAO</name>
<dbReference type="PANTHER" id="PTHR38674">
    <property type="entry name" value="ALKANE 1-MONOOXYGENASE 1"/>
    <property type="match status" value="1"/>
</dbReference>
<evidence type="ECO:0000256" key="2">
    <source>
        <dbReference type="ARBA" id="ARBA00010823"/>
    </source>
</evidence>
<feature type="transmembrane region" description="Helical" evidence="12">
    <location>
        <begin position="7"/>
        <end position="24"/>
    </location>
</feature>
<reference evidence="15" key="1">
    <citation type="journal article" date="2019" name="Int. J. Syst. Evol. Microbiol.">
        <title>The Global Catalogue of Microorganisms (GCM) 10K type strain sequencing project: providing services to taxonomists for standard genome sequencing and annotation.</title>
        <authorList>
            <consortium name="The Broad Institute Genomics Platform"/>
            <consortium name="The Broad Institute Genome Sequencing Center for Infectious Disease"/>
            <person name="Wu L."/>
            <person name="Ma J."/>
        </authorList>
    </citation>
    <scope>NUCLEOTIDE SEQUENCE [LARGE SCALE GENOMIC DNA]</scope>
    <source>
        <strain evidence="15">CCUG 56752</strain>
    </source>
</reference>
<dbReference type="Proteomes" id="UP001597049">
    <property type="component" value="Unassembled WGS sequence"/>
</dbReference>
<evidence type="ECO:0000256" key="11">
    <source>
        <dbReference type="ARBA" id="ARBA00023136"/>
    </source>
</evidence>
<keyword evidence="4" id="KW-0997">Cell inner membrane</keyword>
<evidence type="ECO:0000256" key="8">
    <source>
        <dbReference type="ARBA" id="ARBA00023002"/>
    </source>
</evidence>
<evidence type="ECO:0000256" key="5">
    <source>
        <dbReference type="ARBA" id="ARBA00022692"/>
    </source>
</evidence>
<evidence type="ECO:0000256" key="1">
    <source>
        <dbReference type="ARBA" id="ARBA00004429"/>
    </source>
</evidence>
<evidence type="ECO:0000256" key="7">
    <source>
        <dbReference type="ARBA" id="ARBA00022989"/>
    </source>
</evidence>
<dbReference type="EMBL" id="JBHTIV010000002">
    <property type="protein sequence ID" value="MFD0931096.1"/>
    <property type="molecule type" value="Genomic_DNA"/>
</dbReference>
<organism evidence="14 15">
    <name type="scientific">Psychroflexus salinarum</name>
    <dbReference type="NCBI Taxonomy" id="546024"/>
    <lineage>
        <taxon>Bacteria</taxon>
        <taxon>Pseudomonadati</taxon>
        <taxon>Bacteroidota</taxon>
        <taxon>Flavobacteriia</taxon>
        <taxon>Flavobacteriales</taxon>
        <taxon>Flavobacteriaceae</taxon>
        <taxon>Psychroflexus</taxon>
    </lineage>
</organism>
<evidence type="ECO:0000313" key="15">
    <source>
        <dbReference type="Proteomes" id="UP001597049"/>
    </source>
</evidence>
<keyword evidence="11 12" id="KW-0472">Membrane</keyword>
<protein>
    <submittedName>
        <fullName evidence="14">Alkane 1-monooxygenase</fullName>
    </submittedName>
</protein>
<keyword evidence="7 12" id="KW-1133">Transmembrane helix</keyword>
<keyword evidence="5 12" id="KW-0812">Transmembrane</keyword>
<comment type="similarity">
    <text evidence="2">Belongs to the fatty acid desaturase type 1 family. AlkB subfamily.</text>
</comment>
<comment type="caution">
    <text evidence="14">The sequence shown here is derived from an EMBL/GenBank/DDBJ whole genome shotgun (WGS) entry which is preliminary data.</text>
</comment>
<evidence type="ECO:0000256" key="10">
    <source>
        <dbReference type="ARBA" id="ARBA00023033"/>
    </source>
</evidence>
<dbReference type="InterPro" id="IPR033885">
    <property type="entry name" value="AlkB/XylM"/>
</dbReference>
<keyword evidence="6" id="KW-0479">Metal-binding</keyword>
<evidence type="ECO:0000256" key="6">
    <source>
        <dbReference type="ARBA" id="ARBA00022723"/>
    </source>
</evidence>
<accession>A0ABW3GKG0</accession>
<feature type="transmembrane region" description="Helical" evidence="12">
    <location>
        <begin position="218"/>
        <end position="247"/>
    </location>
</feature>
<evidence type="ECO:0000256" key="4">
    <source>
        <dbReference type="ARBA" id="ARBA00022519"/>
    </source>
</evidence>
<dbReference type="PANTHER" id="PTHR38674:SF1">
    <property type="entry name" value="ALKANE 1-MONOOXYGENASE 1"/>
    <property type="match status" value="1"/>
</dbReference>
<dbReference type="CDD" id="cd03512">
    <property type="entry name" value="Alkane-hydroxylase"/>
    <property type="match status" value="1"/>
</dbReference>
<gene>
    <name evidence="14" type="ORF">ACFQ0R_00645</name>
</gene>
<evidence type="ECO:0000313" key="14">
    <source>
        <dbReference type="EMBL" id="MFD0931096.1"/>
    </source>
</evidence>
<evidence type="ECO:0000259" key="13">
    <source>
        <dbReference type="Pfam" id="PF00487"/>
    </source>
</evidence>
<keyword evidence="3" id="KW-1003">Cell membrane</keyword>
<evidence type="ECO:0000256" key="3">
    <source>
        <dbReference type="ARBA" id="ARBA00022475"/>
    </source>
</evidence>
<keyword evidence="10" id="KW-0503">Monooxygenase</keyword>
<proteinExistence type="inferred from homology"/>
<dbReference type="InterPro" id="IPR005804">
    <property type="entry name" value="FA_desaturase_dom"/>
</dbReference>
<evidence type="ECO:0000256" key="12">
    <source>
        <dbReference type="SAM" id="Phobius"/>
    </source>
</evidence>
<feature type="domain" description="Fatty acid desaturase" evidence="13">
    <location>
        <begin position="101"/>
        <end position="317"/>
    </location>
</feature>
<comment type="subcellular location">
    <subcellularLocation>
        <location evidence="1">Cell inner membrane</location>
        <topology evidence="1">Multi-pass membrane protein</topology>
    </subcellularLocation>
</comment>
<feature type="transmembrane region" description="Helical" evidence="12">
    <location>
        <begin position="100"/>
        <end position="119"/>
    </location>
</feature>
<feature type="transmembrane region" description="Helical" evidence="12">
    <location>
        <begin position="67"/>
        <end position="88"/>
    </location>
</feature>